<dbReference type="OrthoDB" id="1668230at2759"/>
<dbReference type="Gene3D" id="1.10.510.10">
    <property type="entry name" value="Transferase(Phosphotransferase) domain 1"/>
    <property type="match status" value="1"/>
</dbReference>
<organism evidence="2 3">
    <name type="scientific">Aspergillus pseudonomiae</name>
    <dbReference type="NCBI Taxonomy" id="1506151"/>
    <lineage>
        <taxon>Eukaryota</taxon>
        <taxon>Fungi</taxon>
        <taxon>Dikarya</taxon>
        <taxon>Ascomycota</taxon>
        <taxon>Pezizomycotina</taxon>
        <taxon>Eurotiomycetes</taxon>
        <taxon>Eurotiomycetidae</taxon>
        <taxon>Eurotiales</taxon>
        <taxon>Aspergillaceae</taxon>
        <taxon>Aspergillus</taxon>
        <taxon>Aspergillus subgen. Circumdati</taxon>
    </lineage>
</organism>
<sequence>MCCLIDTFSHVHSRRVFVDDIALRNILVLDEQLKLADFGQSILLPLDVDITAANENDLNIQIEILHLGWILYSIASWRVHKYYFFNPKNPDLVWPAPDSFPHLDGVLFGQIIKKCWRGEYATMDDVKDEARQLLAS</sequence>
<feature type="non-terminal residue" evidence="2">
    <location>
        <position position="136"/>
    </location>
</feature>
<dbReference type="SUPFAM" id="SSF56112">
    <property type="entry name" value="Protein kinase-like (PK-like)"/>
    <property type="match status" value="1"/>
</dbReference>
<dbReference type="GO" id="GO:0005524">
    <property type="term" value="F:ATP binding"/>
    <property type="evidence" value="ECO:0007669"/>
    <property type="project" value="InterPro"/>
</dbReference>
<protein>
    <recommendedName>
        <fullName evidence="1">Protein kinase domain-containing protein</fullName>
    </recommendedName>
</protein>
<evidence type="ECO:0000259" key="1">
    <source>
        <dbReference type="PROSITE" id="PS50011"/>
    </source>
</evidence>
<dbReference type="GeneID" id="43665719"/>
<evidence type="ECO:0000313" key="3">
    <source>
        <dbReference type="Proteomes" id="UP000325579"/>
    </source>
</evidence>
<dbReference type="GO" id="GO:0004672">
    <property type="term" value="F:protein kinase activity"/>
    <property type="evidence" value="ECO:0007669"/>
    <property type="project" value="InterPro"/>
</dbReference>
<dbReference type="InterPro" id="IPR000719">
    <property type="entry name" value="Prot_kinase_dom"/>
</dbReference>
<dbReference type="Proteomes" id="UP000325579">
    <property type="component" value="Unassembled WGS sequence"/>
</dbReference>
<gene>
    <name evidence="2" type="ORF">BDV37DRAFT_240029</name>
</gene>
<proteinExistence type="predicted"/>
<dbReference type="PROSITE" id="PS50011">
    <property type="entry name" value="PROTEIN_KINASE_DOM"/>
    <property type="match status" value="1"/>
</dbReference>
<dbReference type="InterPro" id="IPR011009">
    <property type="entry name" value="Kinase-like_dom_sf"/>
</dbReference>
<reference evidence="2 3" key="1">
    <citation type="submission" date="2019-04" db="EMBL/GenBank/DDBJ databases">
        <authorList>
            <consortium name="DOE Joint Genome Institute"/>
            <person name="Mondo S."/>
            <person name="Kjaerbolling I."/>
            <person name="Vesth T."/>
            <person name="Frisvad J.C."/>
            <person name="Nybo J.L."/>
            <person name="Theobald S."/>
            <person name="Kildgaard S."/>
            <person name="Isbrandt T."/>
            <person name="Kuo A."/>
            <person name="Sato A."/>
            <person name="Lyhne E.K."/>
            <person name="Kogle M.E."/>
            <person name="Wiebenga A."/>
            <person name="Kun R.S."/>
            <person name="Lubbers R.J."/>
            <person name="Makela M.R."/>
            <person name="Barry K."/>
            <person name="Chovatia M."/>
            <person name="Clum A."/>
            <person name="Daum C."/>
            <person name="Haridas S."/>
            <person name="He G."/>
            <person name="LaButti K."/>
            <person name="Lipzen A."/>
            <person name="Riley R."/>
            <person name="Salamov A."/>
            <person name="Simmons B.A."/>
            <person name="Magnuson J.K."/>
            <person name="Henrissat B."/>
            <person name="Mortensen U.H."/>
            <person name="Larsen T.O."/>
            <person name="Devries R.P."/>
            <person name="Grigoriev I.V."/>
            <person name="Machida M."/>
            <person name="Baker S.E."/>
            <person name="Andersen M.R."/>
            <person name="Cantor M.N."/>
            <person name="Hua S.X."/>
        </authorList>
    </citation>
    <scope>NUCLEOTIDE SEQUENCE [LARGE SCALE GENOMIC DNA]</scope>
    <source>
        <strain evidence="2 3">CBS 119388</strain>
    </source>
</reference>
<dbReference type="EMBL" id="ML736746">
    <property type="protein sequence ID" value="KAE8407738.1"/>
    <property type="molecule type" value="Genomic_DNA"/>
</dbReference>
<dbReference type="RefSeq" id="XP_031945057.1">
    <property type="nucleotide sequence ID" value="XM_032081028.1"/>
</dbReference>
<name>A0A5N7DQG6_9EURO</name>
<dbReference type="AlphaFoldDB" id="A0A5N7DQG6"/>
<accession>A0A5N7DQG6</accession>
<keyword evidence="3" id="KW-1185">Reference proteome</keyword>
<feature type="domain" description="Protein kinase" evidence="1">
    <location>
        <begin position="1"/>
        <end position="136"/>
    </location>
</feature>
<evidence type="ECO:0000313" key="2">
    <source>
        <dbReference type="EMBL" id="KAE8407738.1"/>
    </source>
</evidence>